<evidence type="ECO:0000256" key="3">
    <source>
        <dbReference type="ARBA" id="ARBA00023239"/>
    </source>
</evidence>
<dbReference type="EMBL" id="LCTW02000337">
    <property type="protein sequence ID" value="KXX74583.1"/>
    <property type="molecule type" value="Genomic_DNA"/>
</dbReference>
<dbReference type="PANTHER" id="PTHR48094:SF11">
    <property type="entry name" value="GLUTATHIONE-INDEPENDENT GLYOXALASE HSP31-RELATED"/>
    <property type="match status" value="1"/>
</dbReference>
<keyword evidence="2" id="KW-0346">Stress response</keyword>
<dbReference type="VEuPathDB" id="FungiDB:MMYC01_209460"/>
<proteinExistence type="inferred from homology"/>
<evidence type="ECO:0000256" key="1">
    <source>
        <dbReference type="ARBA" id="ARBA00013134"/>
    </source>
</evidence>
<gene>
    <name evidence="7" type="ORF">MMYC01_209460</name>
</gene>
<dbReference type="Gene3D" id="3.40.50.880">
    <property type="match status" value="1"/>
</dbReference>
<evidence type="ECO:0000256" key="2">
    <source>
        <dbReference type="ARBA" id="ARBA00023016"/>
    </source>
</evidence>
<comment type="caution">
    <text evidence="7">The sequence shown here is derived from an EMBL/GenBank/DDBJ whole genome shotgun (WGS) entry which is preliminary data.</text>
</comment>
<dbReference type="GO" id="GO:0019172">
    <property type="term" value="F:glyoxalase III activity"/>
    <property type="evidence" value="ECO:0007669"/>
    <property type="project" value="UniProtKB-EC"/>
</dbReference>
<name>A0A175VT73_9PEZI</name>
<keyword evidence="3" id="KW-0456">Lyase</keyword>
<comment type="similarity">
    <text evidence="4">Belongs to the peptidase C56 family. HSP31-like subfamily.</text>
</comment>
<reference evidence="7 8" key="1">
    <citation type="journal article" date="2016" name="Genome Announc.">
        <title>Genome Sequence of Madurella mycetomatis mm55, Isolated from a Human Mycetoma Case in Sudan.</title>
        <authorList>
            <person name="Smit S."/>
            <person name="Derks M.F."/>
            <person name="Bervoets S."/>
            <person name="Fahal A."/>
            <person name="van Leeuwen W."/>
            <person name="van Belkum A."/>
            <person name="van de Sande W.W."/>
        </authorList>
    </citation>
    <scope>NUCLEOTIDE SEQUENCE [LARGE SCALE GENOMIC DNA]</scope>
    <source>
        <strain evidence="8">mm55</strain>
    </source>
</reference>
<dbReference type="GO" id="GO:0005737">
    <property type="term" value="C:cytoplasm"/>
    <property type="evidence" value="ECO:0007669"/>
    <property type="project" value="TreeGrafter"/>
</dbReference>
<dbReference type="OrthoDB" id="543156at2759"/>
<evidence type="ECO:0000256" key="4">
    <source>
        <dbReference type="ARBA" id="ARBA00038493"/>
    </source>
</evidence>
<keyword evidence="8" id="KW-1185">Reference proteome</keyword>
<dbReference type="CDD" id="cd03141">
    <property type="entry name" value="GATase1_Hsp31_like"/>
    <property type="match status" value="1"/>
</dbReference>
<evidence type="ECO:0000313" key="8">
    <source>
        <dbReference type="Proteomes" id="UP000078237"/>
    </source>
</evidence>
<dbReference type="Pfam" id="PF01965">
    <property type="entry name" value="DJ-1_PfpI"/>
    <property type="match status" value="1"/>
</dbReference>
<dbReference type="PANTHER" id="PTHR48094">
    <property type="entry name" value="PROTEIN/NUCLEIC ACID DEGLYCASE DJ-1-RELATED"/>
    <property type="match status" value="1"/>
</dbReference>
<dbReference type="InterPro" id="IPR050325">
    <property type="entry name" value="Prot/Nucl_acid_deglycase"/>
</dbReference>
<dbReference type="InterPro" id="IPR002818">
    <property type="entry name" value="DJ-1/PfpI"/>
</dbReference>
<comment type="catalytic activity">
    <reaction evidence="5">
        <text>methylglyoxal + H2O = (R)-lactate + H(+)</text>
        <dbReference type="Rhea" id="RHEA:27754"/>
        <dbReference type="ChEBI" id="CHEBI:15377"/>
        <dbReference type="ChEBI" id="CHEBI:15378"/>
        <dbReference type="ChEBI" id="CHEBI:16004"/>
        <dbReference type="ChEBI" id="CHEBI:17158"/>
        <dbReference type="EC" id="4.2.1.130"/>
    </reaction>
</comment>
<dbReference type="GO" id="GO:0019243">
    <property type="term" value="P:methylglyoxal catabolic process to D-lactate via S-lactoyl-glutathione"/>
    <property type="evidence" value="ECO:0007669"/>
    <property type="project" value="TreeGrafter"/>
</dbReference>
<dbReference type="STRING" id="100816.A0A175VT73"/>
<organism evidence="7 8">
    <name type="scientific">Madurella mycetomatis</name>
    <dbReference type="NCBI Taxonomy" id="100816"/>
    <lineage>
        <taxon>Eukaryota</taxon>
        <taxon>Fungi</taxon>
        <taxon>Dikarya</taxon>
        <taxon>Ascomycota</taxon>
        <taxon>Pezizomycotina</taxon>
        <taxon>Sordariomycetes</taxon>
        <taxon>Sordariomycetidae</taxon>
        <taxon>Sordariales</taxon>
        <taxon>Sordariales incertae sedis</taxon>
        <taxon>Madurella</taxon>
    </lineage>
</organism>
<dbReference type="Proteomes" id="UP000078237">
    <property type="component" value="Unassembled WGS sequence"/>
</dbReference>
<dbReference type="EC" id="4.2.1.130" evidence="1"/>
<sequence>MADKQPKVLIVLTSHDKLGDTGKSTGWYLPELAHPHDVFTKANLSLTLASPQGGPAPLDPASVEAFSKDPISTTFLSKHKSLWESTQPVESFLGRADEYDAIFYPGGHGPMFDLAGHAASQALAQEFAAKGKVVAAVCHGPAALVGVKAPDGKELYLNGKKVTGFSNAEEAEVGLDKTVPFLLEDRMVEAVGKEGKFEKAAEKWGEKVVVDGKLITGQNPASAKGVAEAIVKAISSA</sequence>
<dbReference type="SUPFAM" id="SSF52317">
    <property type="entry name" value="Class I glutamine amidotransferase-like"/>
    <property type="match status" value="1"/>
</dbReference>
<protein>
    <recommendedName>
        <fullName evidence="1">D-lactate dehydratase</fullName>
        <ecNumber evidence="1">4.2.1.130</ecNumber>
    </recommendedName>
</protein>
<dbReference type="AlphaFoldDB" id="A0A175VT73"/>
<accession>A0A175VT73</accession>
<evidence type="ECO:0000259" key="6">
    <source>
        <dbReference type="Pfam" id="PF01965"/>
    </source>
</evidence>
<feature type="domain" description="DJ-1/PfpI" evidence="6">
    <location>
        <begin position="31"/>
        <end position="232"/>
    </location>
</feature>
<evidence type="ECO:0000256" key="5">
    <source>
        <dbReference type="ARBA" id="ARBA00048082"/>
    </source>
</evidence>
<dbReference type="InterPro" id="IPR029062">
    <property type="entry name" value="Class_I_gatase-like"/>
</dbReference>
<evidence type="ECO:0000313" key="7">
    <source>
        <dbReference type="EMBL" id="KXX74583.1"/>
    </source>
</evidence>